<dbReference type="InParanoid" id="A0A2P6NXC0"/>
<organism evidence="1 2">
    <name type="scientific">Planoprotostelium fungivorum</name>
    <dbReference type="NCBI Taxonomy" id="1890364"/>
    <lineage>
        <taxon>Eukaryota</taxon>
        <taxon>Amoebozoa</taxon>
        <taxon>Evosea</taxon>
        <taxon>Variosea</taxon>
        <taxon>Cavosteliida</taxon>
        <taxon>Cavosteliaceae</taxon>
        <taxon>Planoprotostelium</taxon>
    </lineage>
</organism>
<evidence type="ECO:0000313" key="2">
    <source>
        <dbReference type="Proteomes" id="UP000241769"/>
    </source>
</evidence>
<name>A0A2P6NXC0_9EUKA</name>
<dbReference type="Proteomes" id="UP000241769">
    <property type="component" value="Unassembled WGS sequence"/>
</dbReference>
<gene>
    <name evidence="1" type="ORF">PROFUN_03012</name>
</gene>
<accession>A0A2P6NXC0</accession>
<dbReference type="EMBL" id="MDYQ01000009">
    <property type="protein sequence ID" value="PRP88601.1"/>
    <property type="molecule type" value="Genomic_DNA"/>
</dbReference>
<keyword evidence="2" id="KW-1185">Reference proteome</keyword>
<reference evidence="1 2" key="1">
    <citation type="journal article" date="2018" name="Genome Biol. Evol.">
        <title>Multiple Roots of Fruiting Body Formation in Amoebozoa.</title>
        <authorList>
            <person name="Hillmann F."/>
            <person name="Forbes G."/>
            <person name="Novohradska S."/>
            <person name="Ferling I."/>
            <person name="Riege K."/>
            <person name="Groth M."/>
            <person name="Westermann M."/>
            <person name="Marz M."/>
            <person name="Spaller T."/>
            <person name="Winckler T."/>
            <person name="Schaap P."/>
            <person name="Glockner G."/>
        </authorList>
    </citation>
    <scope>NUCLEOTIDE SEQUENCE [LARGE SCALE GENOMIC DNA]</scope>
    <source>
        <strain evidence="1 2">Jena</strain>
    </source>
</reference>
<evidence type="ECO:0000313" key="1">
    <source>
        <dbReference type="EMBL" id="PRP88601.1"/>
    </source>
</evidence>
<proteinExistence type="predicted"/>
<sequence length="73" mass="7968">MKKRRIGEASVSQKEIQSHLDFCAIGIGMHQEEQGPKGGTPGHVTLKSADLANFHGCPHKLSSDQEHMGLDLF</sequence>
<comment type="caution">
    <text evidence="1">The sequence shown here is derived from an EMBL/GenBank/DDBJ whole genome shotgun (WGS) entry which is preliminary data.</text>
</comment>
<dbReference type="AlphaFoldDB" id="A0A2P6NXC0"/>
<protein>
    <submittedName>
        <fullName evidence="1">Uncharacterized protein</fullName>
    </submittedName>
</protein>